<keyword evidence="1" id="KW-0863">Zinc-finger</keyword>
<dbReference type="SMART" id="SM00184">
    <property type="entry name" value="RING"/>
    <property type="match status" value="1"/>
</dbReference>
<accession>K3X4Y5</accession>
<evidence type="ECO:0000313" key="4">
    <source>
        <dbReference type="EnsemblProtists" id="PYU1_T012284"/>
    </source>
</evidence>
<dbReference type="Pfam" id="PF13923">
    <property type="entry name" value="zf-C3HC4_2"/>
    <property type="match status" value="1"/>
</dbReference>
<feature type="region of interest" description="Disordered" evidence="2">
    <location>
        <begin position="1"/>
        <end position="27"/>
    </location>
</feature>
<evidence type="ECO:0000313" key="5">
    <source>
        <dbReference type="Proteomes" id="UP000019132"/>
    </source>
</evidence>
<dbReference type="GO" id="GO:0008270">
    <property type="term" value="F:zinc ion binding"/>
    <property type="evidence" value="ECO:0007669"/>
    <property type="project" value="UniProtKB-KW"/>
</dbReference>
<dbReference type="PROSITE" id="PS50089">
    <property type="entry name" value="ZF_RING_2"/>
    <property type="match status" value="1"/>
</dbReference>
<dbReference type="VEuPathDB" id="FungiDB:PYU1_G012258"/>
<name>K3X4Y5_GLOUD</name>
<dbReference type="InterPro" id="IPR013083">
    <property type="entry name" value="Znf_RING/FYVE/PHD"/>
</dbReference>
<dbReference type="OMA" id="CNAGCPW"/>
<sequence length="281" mass="31662">MSSSPTKSPATSSQPRRRRRSAMPKSKLSSSSDLLVYPHLALLDNVTMDIIIDNNDKFVITTKRAGDNAMSRQLHSFDDLRELKKRLLAIMQQGHVCQAECPWMYSFLNSYFPKKRTLTLSKTQKMAKRRDAVEMCLSNVLQFITNKSNHSCRIVTNALAQEFVGLLFGYDTKEYSVQLLTPVELRSTFNSFSSTSSLSESSDVEDVDAEAPCQVCKASLLQSEGEGEGNEPTALTPTGRRSTLCVYTMTLRCGHRFHDECIMPILNETRRCPTCDHLEIE</sequence>
<dbReference type="EnsemblProtists" id="PYU1_T012284">
    <property type="protein sequence ID" value="PYU1_T012284"/>
    <property type="gene ID" value="PYU1_G012258"/>
</dbReference>
<evidence type="ECO:0000256" key="2">
    <source>
        <dbReference type="SAM" id="MobiDB-lite"/>
    </source>
</evidence>
<dbReference type="Proteomes" id="UP000019132">
    <property type="component" value="Unassembled WGS sequence"/>
</dbReference>
<reference evidence="5" key="1">
    <citation type="journal article" date="2010" name="Genome Biol.">
        <title>Genome sequence of the necrotrophic plant pathogen Pythium ultimum reveals original pathogenicity mechanisms and effector repertoire.</title>
        <authorList>
            <person name="Levesque C.A."/>
            <person name="Brouwer H."/>
            <person name="Cano L."/>
            <person name="Hamilton J.P."/>
            <person name="Holt C."/>
            <person name="Huitema E."/>
            <person name="Raffaele S."/>
            <person name="Robideau G.P."/>
            <person name="Thines M."/>
            <person name="Win J."/>
            <person name="Zerillo M.M."/>
            <person name="Beakes G.W."/>
            <person name="Boore J.L."/>
            <person name="Busam D."/>
            <person name="Dumas B."/>
            <person name="Ferriera S."/>
            <person name="Fuerstenberg S.I."/>
            <person name="Gachon C.M."/>
            <person name="Gaulin E."/>
            <person name="Govers F."/>
            <person name="Grenville-Briggs L."/>
            <person name="Horner N."/>
            <person name="Hostetler J."/>
            <person name="Jiang R.H."/>
            <person name="Johnson J."/>
            <person name="Krajaejun T."/>
            <person name="Lin H."/>
            <person name="Meijer H.J."/>
            <person name="Moore B."/>
            <person name="Morris P."/>
            <person name="Phuntmart V."/>
            <person name="Puiu D."/>
            <person name="Shetty J."/>
            <person name="Stajich J.E."/>
            <person name="Tripathy S."/>
            <person name="Wawra S."/>
            <person name="van West P."/>
            <person name="Whitty B.R."/>
            <person name="Coutinho P.M."/>
            <person name="Henrissat B."/>
            <person name="Martin F."/>
            <person name="Thomas P.D."/>
            <person name="Tyler B.M."/>
            <person name="De Vries R.P."/>
            <person name="Kamoun S."/>
            <person name="Yandell M."/>
            <person name="Tisserat N."/>
            <person name="Buell C.R."/>
        </authorList>
    </citation>
    <scope>NUCLEOTIDE SEQUENCE</scope>
    <source>
        <strain evidence="5">DAOM:BR144</strain>
    </source>
</reference>
<dbReference type="SUPFAM" id="SSF57850">
    <property type="entry name" value="RING/U-box"/>
    <property type="match status" value="1"/>
</dbReference>
<reference evidence="4" key="3">
    <citation type="submission" date="2015-02" db="UniProtKB">
        <authorList>
            <consortium name="EnsemblProtists"/>
        </authorList>
    </citation>
    <scope>IDENTIFICATION</scope>
    <source>
        <strain evidence="4">DAOM BR144</strain>
    </source>
</reference>
<dbReference type="eggNOG" id="ENOG502RC3P">
    <property type="taxonomic scope" value="Eukaryota"/>
</dbReference>
<evidence type="ECO:0000256" key="1">
    <source>
        <dbReference type="PROSITE-ProRule" id="PRU00175"/>
    </source>
</evidence>
<keyword evidence="1" id="KW-0479">Metal-binding</keyword>
<keyword evidence="5" id="KW-1185">Reference proteome</keyword>
<dbReference type="InterPro" id="IPR001841">
    <property type="entry name" value="Znf_RING"/>
</dbReference>
<proteinExistence type="predicted"/>
<keyword evidence="1" id="KW-0862">Zinc</keyword>
<protein>
    <recommendedName>
        <fullName evidence="3">RING-type domain-containing protein</fullName>
    </recommendedName>
</protein>
<dbReference type="AlphaFoldDB" id="K3X4Y5"/>
<organism evidence="4 5">
    <name type="scientific">Globisporangium ultimum (strain ATCC 200006 / CBS 805.95 / DAOM BR144)</name>
    <name type="common">Pythium ultimum</name>
    <dbReference type="NCBI Taxonomy" id="431595"/>
    <lineage>
        <taxon>Eukaryota</taxon>
        <taxon>Sar</taxon>
        <taxon>Stramenopiles</taxon>
        <taxon>Oomycota</taxon>
        <taxon>Peronosporomycetes</taxon>
        <taxon>Pythiales</taxon>
        <taxon>Pythiaceae</taxon>
        <taxon>Globisporangium</taxon>
    </lineage>
</organism>
<dbReference type="Gene3D" id="3.30.40.10">
    <property type="entry name" value="Zinc/RING finger domain, C3HC4 (zinc finger)"/>
    <property type="match status" value="1"/>
</dbReference>
<dbReference type="HOGENOM" id="CLU_051953_1_1_1"/>
<feature type="compositionally biased region" description="Low complexity" evidence="2">
    <location>
        <begin position="1"/>
        <end position="13"/>
    </location>
</feature>
<reference evidence="5" key="2">
    <citation type="submission" date="2010-04" db="EMBL/GenBank/DDBJ databases">
        <authorList>
            <person name="Buell R."/>
            <person name="Hamilton J."/>
            <person name="Hostetler J."/>
        </authorList>
    </citation>
    <scope>NUCLEOTIDE SEQUENCE [LARGE SCALE GENOMIC DNA]</scope>
    <source>
        <strain evidence="5">DAOM:BR144</strain>
    </source>
</reference>
<feature type="domain" description="RING-type" evidence="3">
    <location>
        <begin position="213"/>
        <end position="276"/>
    </location>
</feature>
<dbReference type="EMBL" id="GL376608">
    <property type="status" value="NOT_ANNOTATED_CDS"/>
    <property type="molecule type" value="Genomic_DNA"/>
</dbReference>
<dbReference type="InParanoid" id="K3X4Y5"/>
<evidence type="ECO:0000259" key="3">
    <source>
        <dbReference type="PROSITE" id="PS50089"/>
    </source>
</evidence>